<organism evidence="3 4">
    <name type="scientific">Nocardia carnea</name>
    <dbReference type="NCBI Taxonomy" id="37328"/>
    <lineage>
        <taxon>Bacteria</taxon>
        <taxon>Bacillati</taxon>
        <taxon>Actinomycetota</taxon>
        <taxon>Actinomycetes</taxon>
        <taxon>Mycobacteriales</taxon>
        <taxon>Nocardiaceae</taxon>
        <taxon>Nocardia</taxon>
    </lineage>
</organism>
<gene>
    <name evidence="3" type="ORF">ACH4WX_25375</name>
</gene>
<dbReference type="InterPro" id="IPR015168">
    <property type="entry name" value="SsuA/THI5"/>
</dbReference>
<evidence type="ECO:0000256" key="1">
    <source>
        <dbReference type="SAM" id="SignalP"/>
    </source>
</evidence>
<dbReference type="Pfam" id="PF09084">
    <property type="entry name" value="NMT1"/>
    <property type="match status" value="1"/>
</dbReference>
<evidence type="ECO:0000313" key="4">
    <source>
        <dbReference type="Proteomes" id="UP001611263"/>
    </source>
</evidence>
<feature type="signal peptide" evidence="1">
    <location>
        <begin position="1"/>
        <end position="25"/>
    </location>
</feature>
<feature type="chain" id="PRO_5045223452" evidence="1">
    <location>
        <begin position="26"/>
        <end position="335"/>
    </location>
</feature>
<keyword evidence="1" id="KW-0732">Signal</keyword>
<dbReference type="RefSeq" id="WP_033245559.1">
    <property type="nucleotide sequence ID" value="NZ_JBIRUQ010000007.1"/>
</dbReference>
<accession>A0ABW7TSR8</accession>
<dbReference type="Proteomes" id="UP001611263">
    <property type="component" value="Unassembled WGS sequence"/>
</dbReference>
<evidence type="ECO:0000259" key="2">
    <source>
        <dbReference type="Pfam" id="PF09084"/>
    </source>
</evidence>
<dbReference type="PANTHER" id="PTHR30024">
    <property type="entry name" value="ALIPHATIC SULFONATES-BINDING PROTEIN-RELATED"/>
    <property type="match status" value="1"/>
</dbReference>
<proteinExistence type="predicted"/>
<comment type="caution">
    <text evidence="3">The sequence shown here is derived from an EMBL/GenBank/DDBJ whole genome shotgun (WGS) entry which is preliminary data.</text>
</comment>
<dbReference type="Gene3D" id="3.40.190.10">
    <property type="entry name" value="Periplasmic binding protein-like II"/>
    <property type="match status" value="1"/>
</dbReference>
<sequence>MGPLSTPRRLLTAALATMLATTLTACTLAGSEQADESKTTITVGFMYDVHAANAWTMDRCESDSVAIELTAFKQFAEIQRGLEQGQIEAAVMGYQNLGQMLDNGFEEFRAVAGVYRGGEHITVRAGSGIETWADLRGKKIGVPPNSFVEMLLRSSLREAGVDVADVELVPFAGAGPPLQTALRDGAVDAMVAWEPNAATTLVQGFGAAPPFDIQDGALGDATSLLYVAKALHDDPAAVDALVGCLRERTDALTGDAEAWVTALTEKTGMDQQVARAAVRTGTMDIALPQGPAEKIIAEFAGNGLLSDTSGRVAEFFDYGPLERVTGSARAELGAA</sequence>
<feature type="domain" description="SsuA/THI5-like" evidence="2">
    <location>
        <begin position="82"/>
        <end position="198"/>
    </location>
</feature>
<dbReference type="EMBL" id="JBIRUQ010000007">
    <property type="protein sequence ID" value="MFI1464066.1"/>
    <property type="molecule type" value="Genomic_DNA"/>
</dbReference>
<protein>
    <submittedName>
        <fullName evidence="3">ABC transporter substrate-binding protein</fullName>
    </submittedName>
</protein>
<dbReference type="SUPFAM" id="SSF53850">
    <property type="entry name" value="Periplasmic binding protein-like II"/>
    <property type="match status" value="1"/>
</dbReference>
<keyword evidence="4" id="KW-1185">Reference proteome</keyword>
<dbReference type="GeneID" id="93508013"/>
<evidence type="ECO:0000313" key="3">
    <source>
        <dbReference type="EMBL" id="MFI1464066.1"/>
    </source>
</evidence>
<name>A0ABW7TSR8_9NOCA</name>
<reference evidence="3 4" key="1">
    <citation type="submission" date="2024-10" db="EMBL/GenBank/DDBJ databases">
        <title>The Natural Products Discovery Center: Release of the First 8490 Sequenced Strains for Exploring Actinobacteria Biosynthetic Diversity.</title>
        <authorList>
            <person name="Kalkreuter E."/>
            <person name="Kautsar S.A."/>
            <person name="Yang D."/>
            <person name="Bader C.D."/>
            <person name="Teijaro C.N."/>
            <person name="Fluegel L."/>
            <person name="Davis C.M."/>
            <person name="Simpson J.R."/>
            <person name="Lauterbach L."/>
            <person name="Steele A.D."/>
            <person name="Gui C."/>
            <person name="Meng S."/>
            <person name="Li G."/>
            <person name="Viehrig K."/>
            <person name="Ye F."/>
            <person name="Su P."/>
            <person name="Kiefer A.F."/>
            <person name="Nichols A."/>
            <person name="Cepeda A.J."/>
            <person name="Yan W."/>
            <person name="Fan B."/>
            <person name="Jiang Y."/>
            <person name="Adhikari A."/>
            <person name="Zheng C.-J."/>
            <person name="Schuster L."/>
            <person name="Cowan T.M."/>
            <person name="Smanski M.J."/>
            <person name="Chevrette M.G."/>
            <person name="De Carvalho L.P.S."/>
            <person name="Shen B."/>
        </authorList>
    </citation>
    <scope>NUCLEOTIDE SEQUENCE [LARGE SCALE GENOMIC DNA]</scope>
    <source>
        <strain evidence="3 4">NPDC020568</strain>
    </source>
</reference>